<feature type="domain" description="Helix-turn-helix" evidence="1">
    <location>
        <begin position="4"/>
        <end position="53"/>
    </location>
</feature>
<reference evidence="2 3" key="1">
    <citation type="submission" date="2019-01" db="EMBL/GenBank/DDBJ databases">
        <title>Insights into ecological role of a new deltaproteobacterial order Candidatus Sinidesulfobacterales (Sva0485) by metagenomics and metatranscriptomics.</title>
        <authorList>
            <person name="Tan S."/>
            <person name="Liu J."/>
            <person name="Fang Y."/>
            <person name="Hedlund B.P."/>
            <person name="Lian Z.H."/>
            <person name="Huang L.Y."/>
            <person name="Li J.T."/>
            <person name="Huang L.N."/>
            <person name="Li W.J."/>
            <person name="Jiang H.C."/>
            <person name="Dong H.L."/>
            <person name="Shu W.S."/>
        </authorList>
    </citation>
    <scope>NUCLEOTIDE SEQUENCE [LARGE SCALE GENOMIC DNA]</scope>
    <source>
        <strain evidence="2">AP3</strain>
    </source>
</reference>
<dbReference type="EMBL" id="SGBD01000001">
    <property type="protein sequence ID" value="RZD14709.1"/>
    <property type="molecule type" value="Genomic_DNA"/>
</dbReference>
<proteinExistence type="predicted"/>
<accession>A0A519BBQ6</accession>
<dbReference type="NCBIfam" id="TIGR01764">
    <property type="entry name" value="excise"/>
    <property type="match status" value="1"/>
</dbReference>
<dbReference type="AlphaFoldDB" id="A0A519BBQ6"/>
<organism evidence="2 3">
    <name type="scientific">Candidatus Acidulodesulfobacterium ferriphilum</name>
    <dbReference type="NCBI Taxonomy" id="2597223"/>
    <lineage>
        <taxon>Bacteria</taxon>
        <taxon>Deltaproteobacteria</taxon>
        <taxon>Candidatus Acidulodesulfobacterales</taxon>
        <taxon>Candidatus Acidulodesulfobacterium</taxon>
    </lineage>
</organism>
<dbReference type="Pfam" id="PF12728">
    <property type="entry name" value="HTH_17"/>
    <property type="match status" value="1"/>
</dbReference>
<dbReference type="InterPro" id="IPR041657">
    <property type="entry name" value="HTH_17"/>
</dbReference>
<name>A0A519BBQ6_9DELT</name>
<comment type="caution">
    <text evidence="2">The sequence shown here is derived from an EMBL/GenBank/DDBJ whole genome shotgun (WGS) entry which is preliminary data.</text>
</comment>
<dbReference type="SUPFAM" id="SSF46955">
    <property type="entry name" value="Putative DNA-binding domain"/>
    <property type="match status" value="1"/>
</dbReference>
<evidence type="ECO:0000259" key="1">
    <source>
        <dbReference type="Pfam" id="PF12728"/>
    </source>
</evidence>
<protein>
    <submittedName>
        <fullName evidence="2">DNA-binding protein</fullName>
    </submittedName>
</protein>
<dbReference type="GO" id="GO:0003677">
    <property type="term" value="F:DNA binding"/>
    <property type="evidence" value="ECO:0007669"/>
    <property type="project" value="UniProtKB-KW"/>
</dbReference>
<dbReference type="InterPro" id="IPR009061">
    <property type="entry name" value="DNA-bd_dom_put_sf"/>
</dbReference>
<dbReference type="Gene3D" id="1.10.1660.10">
    <property type="match status" value="1"/>
</dbReference>
<evidence type="ECO:0000313" key="2">
    <source>
        <dbReference type="EMBL" id="RZD14709.1"/>
    </source>
</evidence>
<sequence length="75" mass="8597">MKKLLTVKDVADLLCVSPKTLYQWAEYGSIPCFKLNGSLRFDEEKITEWVNSNEKKSIVGYNNLKGGVPMKRRCN</sequence>
<evidence type="ECO:0000313" key="3">
    <source>
        <dbReference type="Proteomes" id="UP000320813"/>
    </source>
</evidence>
<dbReference type="InterPro" id="IPR010093">
    <property type="entry name" value="SinI_DNA-bd"/>
</dbReference>
<dbReference type="Proteomes" id="UP000320813">
    <property type="component" value="Unassembled WGS sequence"/>
</dbReference>
<keyword evidence="2" id="KW-0238">DNA-binding</keyword>
<gene>
    <name evidence="2" type="ORF">EVJ47_00010</name>
</gene>